<evidence type="ECO:0000313" key="1">
    <source>
        <dbReference type="EMBL" id="KAJ7751623.1"/>
    </source>
</evidence>
<dbReference type="EMBL" id="JARKIB010000061">
    <property type="protein sequence ID" value="KAJ7751623.1"/>
    <property type="molecule type" value="Genomic_DNA"/>
</dbReference>
<comment type="caution">
    <text evidence="1">The sequence shown here is derived from an EMBL/GenBank/DDBJ whole genome shotgun (WGS) entry which is preliminary data.</text>
</comment>
<dbReference type="AlphaFoldDB" id="A0AAD7IW07"/>
<proteinExistence type="predicted"/>
<sequence length="253" mass="27764">MYLSSLSPPSFHPSLFFHTNPPCSHSASALQSVSSAACKCLSVSATMVPLSPLDTPAWTHLQHSVHRHHRAQPPFPIAHAVPHALTLFGKVPPAIHDARTCGRVPNPTRLPPACPVPAAVVTIAHATFIVHPLRPSLPHLARQRRREWAARMSRSAARARINRVRDSKDALERRGAFLPALSTRTPRRAHHSPTDSTSGLLATSSLSDDAHSFSFQFRRVSLPTYPFLFALRYLCVHTLPLISHVAIGVHTLL</sequence>
<reference evidence="1" key="1">
    <citation type="submission" date="2023-03" db="EMBL/GenBank/DDBJ databases">
        <title>Massive genome expansion in bonnet fungi (Mycena s.s.) driven by repeated elements and novel gene families across ecological guilds.</title>
        <authorList>
            <consortium name="Lawrence Berkeley National Laboratory"/>
            <person name="Harder C.B."/>
            <person name="Miyauchi S."/>
            <person name="Viragh M."/>
            <person name="Kuo A."/>
            <person name="Thoen E."/>
            <person name="Andreopoulos B."/>
            <person name="Lu D."/>
            <person name="Skrede I."/>
            <person name="Drula E."/>
            <person name="Henrissat B."/>
            <person name="Morin E."/>
            <person name="Kohler A."/>
            <person name="Barry K."/>
            <person name="LaButti K."/>
            <person name="Morin E."/>
            <person name="Salamov A."/>
            <person name="Lipzen A."/>
            <person name="Mereny Z."/>
            <person name="Hegedus B."/>
            <person name="Baldrian P."/>
            <person name="Stursova M."/>
            <person name="Weitz H."/>
            <person name="Taylor A."/>
            <person name="Grigoriev I.V."/>
            <person name="Nagy L.G."/>
            <person name="Martin F."/>
            <person name="Kauserud H."/>
        </authorList>
    </citation>
    <scope>NUCLEOTIDE SEQUENCE</scope>
    <source>
        <strain evidence="1">CBHHK182m</strain>
    </source>
</reference>
<accession>A0AAD7IW07</accession>
<name>A0AAD7IW07_9AGAR</name>
<evidence type="ECO:0000313" key="2">
    <source>
        <dbReference type="Proteomes" id="UP001215598"/>
    </source>
</evidence>
<protein>
    <submittedName>
        <fullName evidence="1">Uncharacterized protein</fullName>
    </submittedName>
</protein>
<keyword evidence="2" id="KW-1185">Reference proteome</keyword>
<gene>
    <name evidence="1" type="ORF">B0H16DRAFT_822939</name>
</gene>
<dbReference type="Proteomes" id="UP001215598">
    <property type="component" value="Unassembled WGS sequence"/>
</dbReference>
<organism evidence="1 2">
    <name type="scientific">Mycena metata</name>
    <dbReference type="NCBI Taxonomy" id="1033252"/>
    <lineage>
        <taxon>Eukaryota</taxon>
        <taxon>Fungi</taxon>
        <taxon>Dikarya</taxon>
        <taxon>Basidiomycota</taxon>
        <taxon>Agaricomycotina</taxon>
        <taxon>Agaricomycetes</taxon>
        <taxon>Agaricomycetidae</taxon>
        <taxon>Agaricales</taxon>
        <taxon>Marasmiineae</taxon>
        <taxon>Mycenaceae</taxon>
        <taxon>Mycena</taxon>
    </lineage>
</organism>